<feature type="region of interest" description="Disordered" evidence="1">
    <location>
        <begin position="158"/>
        <end position="178"/>
    </location>
</feature>
<evidence type="ECO:0000313" key="3">
    <source>
        <dbReference type="Proteomes" id="UP001271007"/>
    </source>
</evidence>
<name>A0AAJ0GER0_9PEZI</name>
<protein>
    <submittedName>
        <fullName evidence="2">Uncharacterized protein</fullName>
    </submittedName>
</protein>
<evidence type="ECO:0000256" key="1">
    <source>
        <dbReference type="SAM" id="MobiDB-lite"/>
    </source>
</evidence>
<sequence length="308" mass="34674">MPKRGHTGPEKVASLTQGMKRLRVDGSKDGIVQTPKKRGPSATERLSLVILEQNLKQLNVDGSKDEVSCAKVDVFEEILEECGAPRQRRSEFEEPLESCGVPRQRRKESAVVEDVDSQERERFLVHVESCMGPRSRRVGLPPQPTKADDMSFKLQFDEPQQSEPTELGSSKASDSVKPTYRGNIEADRCVITISGRYEGAFLLLYGLSFNEYRTNVWYQLIRDSLDHRYQIMAHSLETRIHLQDLDNAELTVQAVDELIAAVKEGVIPDKTVTDNIAIMAEAIRWVDPSCDVPRVVESLENLHIDKTA</sequence>
<evidence type="ECO:0000313" key="2">
    <source>
        <dbReference type="EMBL" id="KAK3056095.1"/>
    </source>
</evidence>
<dbReference type="EMBL" id="JAWDJX010000007">
    <property type="protein sequence ID" value="KAK3056095.1"/>
    <property type="molecule type" value="Genomic_DNA"/>
</dbReference>
<keyword evidence="3" id="KW-1185">Reference proteome</keyword>
<dbReference type="Proteomes" id="UP001271007">
    <property type="component" value="Unassembled WGS sequence"/>
</dbReference>
<feature type="compositionally biased region" description="Polar residues" evidence="1">
    <location>
        <begin position="158"/>
        <end position="173"/>
    </location>
</feature>
<organism evidence="2 3">
    <name type="scientific">Extremus antarcticus</name>
    <dbReference type="NCBI Taxonomy" id="702011"/>
    <lineage>
        <taxon>Eukaryota</taxon>
        <taxon>Fungi</taxon>
        <taxon>Dikarya</taxon>
        <taxon>Ascomycota</taxon>
        <taxon>Pezizomycotina</taxon>
        <taxon>Dothideomycetes</taxon>
        <taxon>Dothideomycetidae</taxon>
        <taxon>Mycosphaerellales</taxon>
        <taxon>Extremaceae</taxon>
        <taxon>Extremus</taxon>
    </lineage>
</organism>
<dbReference type="AlphaFoldDB" id="A0AAJ0GER0"/>
<comment type="caution">
    <text evidence="2">The sequence shown here is derived from an EMBL/GenBank/DDBJ whole genome shotgun (WGS) entry which is preliminary data.</text>
</comment>
<gene>
    <name evidence="2" type="ORF">LTR09_003331</name>
</gene>
<reference evidence="2" key="1">
    <citation type="submission" date="2023-04" db="EMBL/GenBank/DDBJ databases">
        <title>Black Yeasts Isolated from many extreme environments.</title>
        <authorList>
            <person name="Coleine C."/>
            <person name="Stajich J.E."/>
            <person name="Selbmann L."/>
        </authorList>
    </citation>
    <scope>NUCLEOTIDE SEQUENCE</scope>
    <source>
        <strain evidence="2">CCFEE 5312</strain>
    </source>
</reference>
<proteinExistence type="predicted"/>
<accession>A0AAJ0GER0</accession>